<dbReference type="AlphaFoldDB" id="A0AA40B6V0"/>
<dbReference type="InterPro" id="IPR003140">
    <property type="entry name" value="PLipase/COase/thioEstase"/>
</dbReference>
<evidence type="ECO:0000313" key="3">
    <source>
        <dbReference type="EMBL" id="KAK0728770.1"/>
    </source>
</evidence>
<dbReference type="PANTHER" id="PTHR10655:SF63">
    <property type="entry name" value="PHOSPHOLIPASE_CARBOXYLESTERASE_THIOESTERASE DOMAIN-CONTAINING PROTEIN"/>
    <property type="match status" value="1"/>
</dbReference>
<dbReference type="InterPro" id="IPR029058">
    <property type="entry name" value="AB_hydrolase_fold"/>
</dbReference>
<accession>A0AA40B6V0</accession>
<evidence type="ECO:0000259" key="2">
    <source>
        <dbReference type="Pfam" id="PF02230"/>
    </source>
</evidence>
<organism evidence="3 4">
    <name type="scientific">Lasiosphaeria miniovina</name>
    <dbReference type="NCBI Taxonomy" id="1954250"/>
    <lineage>
        <taxon>Eukaryota</taxon>
        <taxon>Fungi</taxon>
        <taxon>Dikarya</taxon>
        <taxon>Ascomycota</taxon>
        <taxon>Pezizomycotina</taxon>
        <taxon>Sordariomycetes</taxon>
        <taxon>Sordariomycetidae</taxon>
        <taxon>Sordariales</taxon>
        <taxon>Lasiosphaeriaceae</taxon>
        <taxon>Lasiosphaeria</taxon>
    </lineage>
</organism>
<evidence type="ECO:0000256" key="1">
    <source>
        <dbReference type="ARBA" id="ARBA00006499"/>
    </source>
</evidence>
<dbReference type="GeneID" id="85330894"/>
<dbReference type="Proteomes" id="UP001172101">
    <property type="component" value="Unassembled WGS sequence"/>
</dbReference>
<comment type="caution">
    <text evidence="3">The sequence shown here is derived from an EMBL/GenBank/DDBJ whole genome shotgun (WGS) entry which is preliminary data.</text>
</comment>
<dbReference type="InterPro" id="IPR050565">
    <property type="entry name" value="LYPA1-2/EST-like"/>
</dbReference>
<evidence type="ECO:0000313" key="4">
    <source>
        <dbReference type="Proteomes" id="UP001172101"/>
    </source>
</evidence>
<dbReference type="GO" id="GO:0052689">
    <property type="term" value="F:carboxylic ester hydrolase activity"/>
    <property type="evidence" value="ECO:0007669"/>
    <property type="project" value="TreeGrafter"/>
</dbReference>
<name>A0AA40B6V0_9PEZI</name>
<dbReference type="EMBL" id="JAUIRO010000002">
    <property type="protein sequence ID" value="KAK0728770.1"/>
    <property type="molecule type" value="Genomic_DNA"/>
</dbReference>
<dbReference type="RefSeq" id="XP_060301625.1">
    <property type="nucleotide sequence ID" value="XM_060447624.1"/>
</dbReference>
<dbReference type="GO" id="GO:0008474">
    <property type="term" value="F:palmitoyl-(protein) hydrolase activity"/>
    <property type="evidence" value="ECO:0007669"/>
    <property type="project" value="TreeGrafter"/>
</dbReference>
<dbReference type="Pfam" id="PF02230">
    <property type="entry name" value="Abhydrolase_2"/>
    <property type="match status" value="1"/>
</dbReference>
<dbReference type="Gene3D" id="3.40.50.1820">
    <property type="entry name" value="alpha/beta hydrolase"/>
    <property type="match status" value="1"/>
</dbReference>
<reference evidence="3" key="1">
    <citation type="submission" date="2023-06" db="EMBL/GenBank/DDBJ databases">
        <title>Genome-scale phylogeny and comparative genomics of the fungal order Sordariales.</title>
        <authorList>
            <consortium name="Lawrence Berkeley National Laboratory"/>
            <person name="Hensen N."/>
            <person name="Bonometti L."/>
            <person name="Westerberg I."/>
            <person name="Brannstrom I.O."/>
            <person name="Guillou S."/>
            <person name="Cros-Aarteil S."/>
            <person name="Calhoun S."/>
            <person name="Haridas S."/>
            <person name="Kuo A."/>
            <person name="Mondo S."/>
            <person name="Pangilinan J."/>
            <person name="Riley R."/>
            <person name="LaButti K."/>
            <person name="Andreopoulos B."/>
            <person name="Lipzen A."/>
            <person name="Chen C."/>
            <person name="Yanf M."/>
            <person name="Daum C."/>
            <person name="Ng V."/>
            <person name="Clum A."/>
            <person name="Steindorff A."/>
            <person name="Ohm R."/>
            <person name="Martin F."/>
            <person name="Silar P."/>
            <person name="Natvig D."/>
            <person name="Lalanne C."/>
            <person name="Gautier V."/>
            <person name="Ament-velasquez S.L."/>
            <person name="Kruys A."/>
            <person name="Hutchinson M.I."/>
            <person name="Powell A.J."/>
            <person name="Barry K."/>
            <person name="Miller A.N."/>
            <person name="Grigoriev I.V."/>
            <person name="Debuchy R."/>
            <person name="Gladieux P."/>
            <person name="Thoren M.H."/>
            <person name="Johannesson H."/>
        </authorList>
    </citation>
    <scope>NUCLEOTIDE SEQUENCE</scope>
    <source>
        <strain evidence="3">SMH2392-1A</strain>
    </source>
</reference>
<dbReference type="PANTHER" id="PTHR10655">
    <property type="entry name" value="LYSOPHOSPHOLIPASE-RELATED"/>
    <property type="match status" value="1"/>
</dbReference>
<protein>
    <submittedName>
        <fullName evidence="3">Phospholipase/carboxylesterase family protein</fullName>
    </submittedName>
</protein>
<gene>
    <name evidence="3" type="ORF">B0T26DRAFT_849410</name>
</gene>
<dbReference type="SUPFAM" id="SSF53474">
    <property type="entry name" value="alpha/beta-Hydrolases"/>
    <property type="match status" value="1"/>
</dbReference>
<dbReference type="GO" id="GO:0005737">
    <property type="term" value="C:cytoplasm"/>
    <property type="evidence" value="ECO:0007669"/>
    <property type="project" value="TreeGrafter"/>
</dbReference>
<proteinExistence type="inferred from homology"/>
<feature type="domain" description="Phospholipase/carboxylesterase/thioesterase" evidence="2">
    <location>
        <begin position="14"/>
        <end position="169"/>
    </location>
</feature>
<sequence length="275" mass="30080">MDETTLFTINPAATVAHTHTVIFLHGRGDSAPNFSTSLKWSTDSRGRSLVAAFPSFRWVFPQAPLRPTASDPRRLPFRQWFDTFNVRDLARREEVQAPGLREATPAIQRLLAREAALLSGRYDRIVLAGISMGAATSAHVLFNMPDLPPEASSTGGLAAMMGFSGRCPFVGRTLREMREVMAPLEGEAEGGSWVARAEGDESAVLRGTPVFLEHCVDDPLVAVENGRLLRDAMASFGARVEWKEYAEGGHWFQSPQGIDDAIEFLERHVLGAGSS</sequence>
<keyword evidence="4" id="KW-1185">Reference proteome</keyword>
<comment type="similarity">
    <text evidence="1">Belongs to the AB hydrolase superfamily. AB hydrolase 2 family.</text>
</comment>